<organism evidence="1 2">
    <name type="scientific">Actinomadura rubrisoli</name>
    <dbReference type="NCBI Taxonomy" id="2530368"/>
    <lineage>
        <taxon>Bacteria</taxon>
        <taxon>Bacillati</taxon>
        <taxon>Actinomycetota</taxon>
        <taxon>Actinomycetes</taxon>
        <taxon>Streptosporangiales</taxon>
        <taxon>Thermomonosporaceae</taxon>
        <taxon>Actinomadura</taxon>
    </lineage>
</organism>
<gene>
    <name evidence="1" type="ORF">E1298_12735</name>
</gene>
<dbReference type="OrthoDB" id="3482824at2"/>
<comment type="caution">
    <text evidence="1">The sequence shown here is derived from an EMBL/GenBank/DDBJ whole genome shotgun (WGS) entry which is preliminary data.</text>
</comment>
<dbReference type="Proteomes" id="UP000294513">
    <property type="component" value="Unassembled WGS sequence"/>
</dbReference>
<dbReference type="EMBL" id="SMKU01000049">
    <property type="protein sequence ID" value="TDD90761.1"/>
    <property type="molecule type" value="Genomic_DNA"/>
</dbReference>
<dbReference type="RefSeq" id="WP_131892652.1">
    <property type="nucleotide sequence ID" value="NZ_SMKU01000049.1"/>
</dbReference>
<reference evidence="1 2" key="1">
    <citation type="submission" date="2019-03" db="EMBL/GenBank/DDBJ databases">
        <title>Draft genome sequences of novel Actinobacteria.</title>
        <authorList>
            <person name="Sahin N."/>
            <person name="Ay H."/>
            <person name="Saygin H."/>
        </authorList>
    </citation>
    <scope>NUCLEOTIDE SEQUENCE [LARGE SCALE GENOMIC DNA]</scope>
    <source>
        <strain evidence="1 2">H3C3</strain>
    </source>
</reference>
<name>A0A4R5BUJ0_9ACTN</name>
<evidence type="ECO:0000313" key="1">
    <source>
        <dbReference type="EMBL" id="TDD90761.1"/>
    </source>
</evidence>
<evidence type="ECO:0000313" key="2">
    <source>
        <dbReference type="Proteomes" id="UP000294513"/>
    </source>
</evidence>
<keyword evidence="2" id="KW-1185">Reference proteome</keyword>
<protein>
    <submittedName>
        <fullName evidence="1">Uncharacterized protein</fullName>
    </submittedName>
</protein>
<dbReference type="AlphaFoldDB" id="A0A4R5BUJ0"/>
<accession>A0A4R5BUJ0</accession>
<sequence length="117" mass="12760">MTPTQHLDGLARVLPAAGWSTRPRYEEIPVLLRVFSPYLPAFGESVWVKPGVGGVPWFMSSSGDPIAPCHDLVGAVQGIADRLGPIAEAARAMGQEGPLRRLVTRIQHAMRRSHVIR</sequence>
<proteinExistence type="predicted"/>